<dbReference type="Gene3D" id="1.20.1640.10">
    <property type="entry name" value="Multidrug efflux transporter AcrB transmembrane domain"/>
    <property type="match status" value="2"/>
</dbReference>
<dbReference type="GO" id="GO:0005886">
    <property type="term" value="C:plasma membrane"/>
    <property type="evidence" value="ECO:0007669"/>
    <property type="project" value="TreeGrafter"/>
</dbReference>
<keyword evidence="3" id="KW-1185">Reference proteome</keyword>
<feature type="transmembrane region" description="Helical" evidence="1">
    <location>
        <begin position="868"/>
        <end position="887"/>
    </location>
</feature>
<dbReference type="EMBL" id="SNZP01000009">
    <property type="protein sequence ID" value="TDR77848.1"/>
    <property type="molecule type" value="Genomic_DNA"/>
</dbReference>
<gene>
    <name evidence="2" type="ORF">DFP86_10988</name>
</gene>
<dbReference type="Gene3D" id="3.30.70.1440">
    <property type="entry name" value="Multidrug efflux transporter AcrB pore domain"/>
    <property type="match status" value="1"/>
</dbReference>
<feature type="transmembrane region" description="Helical" evidence="1">
    <location>
        <begin position="969"/>
        <end position="989"/>
    </location>
</feature>
<keyword evidence="1" id="KW-1133">Transmembrane helix</keyword>
<accession>A0A4R7B290</accession>
<dbReference type="PANTHER" id="PTHR32063:SF18">
    <property type="entry name" value="CATION EFFLUX SYSTEM PROTEIN"/>
    <property type="match status" value="1"/>
</dbReference>
<feature type="transmembrane region" description="Helical" evidence="1">
    <location>
        <begin position="401"/>
        <end position="421"/>
    </location>
</feature>
<dbReference type="Gene3D" id="3.30.70.1320">
    <property type="entry name" value="Multidrug efflux transporter AcrB pore domain like"/>
    <property type="match status" value="1"/>
</dbReference>
<evidence type="ECO:0000313" key="2">
    <source>
        <dbReference type="EMBL" id="TDR77848.1"/>
    </source>
</evidence>
<evidence type="ECO:0000313" key="3">
    <source>
        <dbReference type="Proteomes" id="UP000295611"/>
    </source>
</evidence>
<organism evidence="2 3">
    <name type="scientific">Paludibacterium purpuratum</name>
    <dbReference type="NCBI Taxonomy" id="1144873"/>
    <lineage>
        <taxon>Bacteria</taxon>
        <taxon>Pseudomonadati</taxon>
        <taxon>Pseudomonadota</taxon>
        <taxon>Betaproteobacteria</taxon>
        <taxon>Neisseriales</taxon>
        <taxon>Chromobacteriaceae</taxon>
        <taxon>Paludibacterium</taxon>
    </lineage>
</organism>
<dbReference type="Gene3D" id="3.30.2090.10">
    <property type="entry name" value="Multidrug efflux transporter AcrB TolC docking domain, DN and DC subdomains"/>
    <property type="match status" value="2"/>
</dbReference>
<dbReference type="SUPFAM" id="SSF82714">
    <property type="entry name" value="Multidrug efflux transporter AcrB TolC docking domain, DN and DC subdomains"/>
    <property type="match status" value="2"/>
</dbReference>
<sequence length="1033" mass="112995">MSAPRQDTGRFNLSEWALEHQQLVIAIMLLVALFGVLSYGKLSQAEDPPFTFKVMVVRTLWPGASARDVQQQVTDRIARKLQETPNLDYINSISHPGESMVFVNLKQTVDAQQVKDAWYQVRKKTSDIQYTFPQGVQGPFFNDEFGDVYTNIYVLKGDGFGYAELHDYAERLRSEMLRVPGVGKVDLIGDQTQRITVEISNARLANLGISPSQIAEAIRGQNAMRGAGDVVTGTDRLYLHPDGAITDVDALASLMLRINGHTIRLGDIAHIQRGYVDPADPLMRYRGANVLGIGISMQPGGNVIDLGHALKEHERDWHAALPAGLTLSEVASMPDTVSRAVDDFVEAVAEAVAIVLAVSLFSLGLRTGLVVVVSIPLVLAGTAMTMHFFDIGLNKVSLGTLILALGLLVDDAIIAIEMMAVQLEHGLSRFKAAAFAYTSTAFPMLTGTLVTVSGFLPIALARSDTGEYTRSIFQVSAIALTLSWLAAVIVIPLLGYHLLPTPKTAATPTHGNPYDTPFYHRLRQWIRASITRRRRVILMTLGLFAGAIALVPLVHQQFFPSSERPELLVNLTLPESASLAATLRESQRLEQRLDRMPGIDHYVDFVGSGAPRFYLPLDQQLAAPNLAQFLITAKSLPERDQLASKLQTVMAQDFPTLRTRISQLENGPPVGYPVQFRVSGPDIAQVHRLADQVANVFRQNPDTVGVQLDWTEPASRSIRFLVDQNKARSLNVSSSDVADFLQMTLSGMTVDQLRERDKLIGIDLRAPSNERTDPAQLALLAMPTPSGKTIPLSALGHFSYTLEHGVILERDRQPTITVRSDLRSGTQSIDVTNKLDQQLAGLRRALPDGYRIDIGGAVENSNKANASIAEQAPIMLIAIFLLLMIQLRRFDRVLMVLLTAPLGLIGVVPVLLLFNVPLGFVAILGIIAMAGIIMRNSVILIDQIDQDIRDGATPFNAVEDATVRRFRPICLTAAAAVLALIPLLRSTFFSPMATALMGGITIATILTLFFLPALYAAWFHIQPTTPAIDKEAL</sequence>
<feature type="transmembrane region" description="Helical" evidence="1">
    <location>
        <begin position="20"/>
        <end position="40"/>
    </location>
</feature>
<reference evidence="2 3" key="1">
    <citation type="submission" date="2019-03" db="EMBL/GenBank/DDBJ databases">
        <title>Genomic Encyclopedia of Type Strains, Phase III (KMG-III): the genomes of soil and plant-associated and newly described type strains.</title>
        <authorList>
            <person name="Whitman W."/>
        </authorList>
    </citation>
    <scope>NUCLEOTIDE SEQUENCE [LARGE SCALE GENOMIC DNA]</scope>
    <source>
        <strain evidence="2 3">CECT 8976</strain>
    </source>
</reference>
<feature type="transmembrane region" description="Helical" evidence="1">
    <location>
        <begin position="894"/>
        <end position="914"/>
    </location>
</feature>
<dbReference type="InterPro" id="IPR027463">
    <property type="entry name" value="AcrB_DN_DC_subdom"/>
</dbReference>
<dbReference type="InterPro" id="IPR001036">
    <property type="entry name" value="Acrflvin-R"/>
</dbReference>
<dbReference type="Proteomes" id="UP000295611">
    <property type="component" value="Unassembled WGS sequence"/>
</dbReference>
<dbReference type="Gene3D" id="3.30.70.1430">
    <property type="entry name" value="Multidrug efflux transporter AcrB pore domain"/>
    <property type="match status" value="2"/>
</dbReference>
<name>A0A4R7B290_9NEIS</name>
<keyword evidence="1" id="KW-0472">Membrane</keyword>
<feature type="transmembrane region" description="Helical" evidence="1">
    <location>
        <begin position="536"/>
        <end position="555"/>
    </location>
</feature>
<dbReference type="SUPFAM" id="SSF82866">
    <property type="entry name" value="Multidrug efflux transporter AcrB transmembrane domain"/>
    <property type="match status" value="2"/>
</dbReference>
<dbReference type="AlphaFoldDB" id="A0A4R7B290"/>
<protein>
    <submittedName>
        <fullName evidence="2">Multidrug efflux pump subunit AcrB</fullName>
    </submittedName>
</protein>
<dbReference type="PRINTS" id="PR00702">
    <property type="entry name" value="ACRIFLAVINRP"/>
</dbReference>
<dbReference type="GO" id="GO:0042910">
    <property type="term" value="F:xenobiotic transmembrane transporter activity"/>
    <property type="evidence" value="ECO:0007669"/>
    <property type="project" value="TreeGrafter"/>
</dbReference>
<comment type="caution">
    <text evidence="2">The sequence shown here is derived from an EMBL/GenBank/DDBJ whole genome shotgun (WGS) entry which is preliminary data.</text>
</comment>
<feature type="transmembrane region" description="Helical" evidence="1">
    <location>
        <begin position="995"/>
        <end position="1018"/>
    </location>
</feature>
<dbReference type="OrthoDB" id="9757940at2"/>
<feature type="transmembrane region" description="Helical" evidence="1">
    <location>
        <begin position="433"/>
        <end position="460"/>
    </location>
</feature>
<evidence type="ECO:0000256" key="1">
    <source>
        <dbReference type="SAM" id="Phobius"/>
    </source>
</evidence>
<dbReference type="RefSeq" id="WP_133681530.1">
    <property type="nucleotide sequence ID" value="NZ_SNZP01000009.1"/>
</dbReference>
<dbReference type="PANTHER" id="PTHR32063">
    <property type="match status" value="1"/>
</dbReference>
<feature type="transmembrane region" description="Helical" evidence="1">
    <location>
        <begin position="920"/>
        <end position="941"/>
    </location>
</feature>
<keyword evidence="1" id="KW-0812">Transmembrane</keyword>
<feature type="transmembrane region" description="Helical" evidence="1">
    <location>
        <begin position="472"/>
        <end position="494"/>
    </location>
</feature>
<dbReference type="SUPFAM" id="SSF82693">
    <property type="entry name" value="Multidrug efflux transporter AcrB pore domain, PN1, PN2, PC1 and PC2 subdomains"/>
    <property type="match status" value="3"/>
</dbReference>
<proteinExistence type="predicted"/>
<dbReference type="Pfam" id="PF00873">
    <property type="entry name" value="ACR_tran"/>
    <property type="match status" value="1"/>
</dbReference>
<feature type="transmembrane region" description="Helical" evidence="1">
    <location>
        <begin position="369"/>
        <end position="389"/>
    </location>
</feature>